<dbReference type="GO" id="GO:0004930">
    <property type="term" value="F:G protein-coupled receptor activity"/>
    <property type="evidence" value="ECO:0007669"/>
    <property type="project" value="InterPro"/>
</dbReference>
<dbReference type="AlphaFoldDB" id="A0A8C5G5L5"/>
<feature type="transmembrane region" description="Helical" evidence="5">
    <location>
        <begin position="102"/>
        <end position="127"/>
    </location>
</feature>
<dbReference type="Pfam" id="PF00002">
    <property type="entry name" value="7tm_2"/>
    <property type="match status" value="1"/>
</dbReference>
<dbReference type="GO" id="GO:0007166">
    <property type="term" value="P:cell surface receptor signaling pathway"/>
    <property type="evidence" value="ECO:0007669"/>
    <property type="project" value="InterPro"/>
</dbReference>
<evidence type="ECO:0000256" key="1">
    <source>
        <dbReference type="ARBA" id="ARBA00004141"/>
    </source>
</evidence>
<keyword evidence="2 5" id="KW-0812">Transmembrane</keyword>
<sequence>MDVGDTLLWTVGFLVLGYVCPLVIVFVSFLTNGGGAEGQYFSRDTCWLVYNGLMKGSIYCFLIPVGIIVFVNVFSMLVVIVKLLNHPSTEKVHVKEKMAAKTIMRSVIILTPIFGVTWITGFAVMLLDLTNGPIALAVNYIFVLMNAFQVGSILHVNGHTLIKKKYMNVNTPECIQ</sequence>
<keyword evidence="4 5" id="KW-0472">Membrane</keyword>
<evidence type="ECO:0000256" key="2">
    <source>
        <dbReference type="ARBA" id="ARBA00022692"/>
    </source>
</evidence>
<organism evidence="7 8">
    <name type="scientific">Gouania willdenowi</name>
    <name type="common">Blunt-snouted clingfish</name>
    <name type="synonym">Lepadogaster willdenowi</name>
    <dbReference type="NCBI Taxonomy" id="441366"/>
    <lineage>
        <taxon>Eukaryota</taxon>
        <taxon>Metazoa</taxon>
        <taxon>Chordata</taxon>
        <taxon>Craniata</taxon>
        <taxon>Vertebrata</taxon>
        <taxon>Euteleostomi</taxon>
        <taxon>Actinopterygii</taxon>
        <taxon>Neopterygii</taxon>
        <taxon>Teleostei</taxon>
        <taxon>Neoteleostei</taxon>
        <taxon>Acanthomorphata</taxon>
        <taxon>Ovalentaria</taxon>
        <taxon>Blenniimorphae</taxon>
        <taxon>Blenniiformes</taxon>
        <taxon>Gobiesocoidei</taxon>
        <taxon>Gobiesocidae</taxon>
        <taxon>Gobiesocinae</taxon>
        <taxon>Gouania</taxon>
    </lineage>
</organism>
<evidence type="ECO:0000313" key="7">
    <source>
        <dbReference type="Ensembl" id="ENSGWIP00000016437.1"/>
    </source>
</evidence>
<evidence type="ECO:0000256" key="3">
    <source>
        <dbReference type="ARBA" id="ARBA00022989"/>
    </source>
</evidence>
<dbReference type="GO" id="GO:0007189">
    <property type="term" value="P:adenylate cyclase-activating G protein-coupled receptor signaling pathway"/>
    <property type="evidence" value="ECO:0007669"/>
    <property type="project" value="TreeGrafter"/>
</dbReference>
<dbReference type="Proteomes" id="UP000694680">
    <property type="component" value="Chromosome 22"/>
</dbReference>
<protein>
    <recommendedName>
        <fullName evidence="6">G-protein coupled receptors family 2 profile 2 domain-containing protein</fullName>
    </recommendedName>
</protein>
<reference evidence="7" key="1">
    <citation type="submission" date="2020-06" db="EMBL/GenBank/DDBJ databases">
        <authorList>
            <consortium name="Wellcome Sanger Institute Data Sharing"/>
        </authorList>
    </citation>
    <scope>NUCLEOTIDE SEQUENCE [LARGE SCALE GENOMIC DNA]</scope>
</reference>
<feature type="domain" description="G-protein coupled receptors family 2 profile 2" evidence="6">
    <location>
        <begin position="1"/>
        <end position="146"/>
    </location>
</feature>
<dbReference type="Ensembl" id="ENSGWIT00000018154.1">
    <property type="protein sequence ID" value="ENSGWIP00000016437.1"/>
    <property type="gene ID" value="ENSGWIG00000009216.1"/>
</dbReference>
<keyword evidence="3 5" id="KW-1133">Transmembrane helix</keyword>
<dbReference type="InterPro" id="IPR017981">
    <property type="entry name" value="GPCR_2-like_7TM"/>
</dbReference>
<dbReference type="GO" id="GO:0016020">
    <property type="term" value="C:membrane"/>
    <property type="evidence" value="ECO:0007669"/>
    <property type="project" value="UniProtKB-SubCell"/>
</dbReference>
<dbReference type="InterPro" id="IPR051587">
    <property type="entry name" value="Adhesion_GPCR"/>
</dbReference>
<evidence type="ECO:0000256" key="4">
    <source>
        <dbReference type="ARBA" id="ARBA00023136"/>
    </source>
</evidence>
<reference evidence="7" key="2">
    <citation type="submission" date="2025-08" db="UniProtKB">
        <authorList>
            <consortium name="Ensembl"/>
        </authorList>
    </citation>
    <scope>IDENTIFICATION</scope>
</reference>
<dbReference type="PANTHER" id="PTHR45813:SF2">
    <property type="entry name" value="ADHESION G-PROTEIN COUPLED RECEPTOR F3"/>
    <property type="match status" value="1"/>
</dbReference>
<comment type="subcellular location">
    <subcellularLocation>
        <location evidence="1">Membrane</location>
        <topology evidence="1">Multi-pass membrane protein</topology>
    </subcellularLocation>
</comment>
<feature type="transmembrane region" description="Helical" evidence="5">
    <location>
        <begin position="56"/>
        <end position="81"/>
    </location>
</feature>
<reference evidence="7" key="3">
    <citation type="submission" date="2025-09" db="UniProtKB">
        <authorList>
            <consortium name="Ensembl"/>
        </authorList>
    </citation>
    <scope>IDENTIFICATION</scope>
</reference>
<dbReference type="InterPro" id="IPR000832">
    <property type="entry name" value="GPCR_2_secretin-like"/>
</dbReference>
<name>A0A8C5G5L5_GOUWI</name>
<evidence type="ECO:0000256" key="5">
    <source>
        <dbReference type="SAM" id="Phobius"/>
    </source>
</evidence>
<dbReference type="Gene3D" id="1.20.1070.10">
    <property type="entry name" value="Rhodopsin 7-helix transmembrane proteins"/>
    <property type="match status" value="1"/>
</dbReference>
<dbReference type="PROSITE" id="PS50261">
    <property type="entry name" value="G_PROTEIN_RECEP_F2_4"/>
    <property type="match status" value="1"/>
</dbReference>
<accession>A0A8C5G5L5</accession>
<feature type="transmembrane region" description="Helical" evidence="5">
    <location>
        <begin position="7"/>
        <end position="30"/>
    </location>
</feature>
<keyword evidence="8" id="KW-1185">Reference proteome</keyword>
<proteinExistence type="predicted"/>
<evidence type="ECO:0000259" key="6">
    <source>
        <dbReference type="PROSITE" id="PS50261"/>
    </source>
</evidence>
<feature type="transmembrane region" description="Helical" evidence="5">
    <location>
        <begin position="133"/>
        <end position="156"/>
    </location>
</feature>
<evidence type="ECO:0000313" key="8">
    <source>
        <dbReference type="Proteomes" id="UP000694680"/>
    </source>
</evidence>
<dbReference type="PANTHER" id="PTHR45813">
    <property type="entry name" value="IG-LIKE DOMAIN-CONTAINING PROTEIN"/>
    <property type="match status" value="1"/>
</dbReference>